<comment type="subcellular location">
    <subcellularLocation>
        <location evidence="1">Nucleus</location>
    </subcellularLocation>
</comment>
<name>A0A9J2PJ78_ASCLU</name>
<sequence>MSANSSVETFEYISTLMPFERPYRLRCHGDAELVLAVPKFDKLRSYDKIMKVERIIAVRTEDNGRTLYKVRWLGFSEEDDTWEPYENLTEDCDRLIEVFYKNEMHDQRNHDSEQAIRESTSTSLTAKTAEEEVVGGDDGGTSSRSDYETVEVLTPEAWNRFGDLEKREIANLFVENRIPSQTEKVLCAIGYDVGRVTRNKLKAVLKNSSPSPIAEISPPSTSKARHCGRAKNQKRKEETCAKDRDNVKIEDDEGRSQLSARLVCSGELTTMRSDVVGDRSTEVVGTANVEIPNNDTPLHLAQTKHPETSGRRVTKETALGRGTRGRRSSRGTATPKRGGARGGARRGKTTRLVVGHPTRMTAREKAPHSASGDNEMMDDSAIDSLPVTAVKQEEMGNSALKAASEPAVGEIFQKIEKDDVSQPGAGNIGVSIAPGSDSNEVARKKPRTSRKRRCCMDGMEDEKEDIEMGAREAKSEAIELERSTSLSETSAEVTPPDAEQKEPSKLASAQTAAMSQANPVAQQGGGTWVALPMKKSDQLQNFALRELEELPLSVSTNAVVQLESAAFRRQFANRESPFKNFQALRNAAVEGYLTGVRWTARCPVERRGFDFNQSFRGKTLAYDLCERKCNIWSSSHETDDMLRVLVMGGARLDIPEEHRLRTPLHAAVEGCSWCLTRTLLYLRSPVNVLDADKKTPLHIAVQHSDPAAVRAVYLLLEFGADVNDVLRTGRDNRSRPRDNSAVLAVKARLEGESHVSVVASSFQNWLLYLNAYGFRMKQRLKVEWLADERKPFALGFCRYRRNLEEHQRKITEAFEEARLKTFM</sequence>
<feature type="compositionally biased region" description="Low complexity" evidence="4">
    <location>
        <begin position="483"/>
        <end position="492"/>
    </location>
</feature>
<evidence type="ECO:0000259" key="5">
    <source>
        <dbReference type="PROSITE" id="PS50013"/>
    </source>
</evidence>
<dbReference type="InterPro" id="IPR023780">
    <property type="entry name" value="Chromo_domain"/>
</dbReference>
<keyword evidence="2" id="KW-0539">Nucleus</keyword>
<evidence type="ECO:0000256" key="2">
    <source>
        <dbReference type="ARBA" id="ARBA00023242"/>
    </source>
</evidence>
<dbReference type="SUPFAM" id="SSF54160">
    <property type="entry name" value="Chromo domain-like"/>
    <property type="match status" value="1"/>
</dbReference>
<evidence type="ECO:0000256" key="3">
    <source>
        <dbReference type="PROSITE-ProRule" id="PRU00023"/>
    </source>
</evidence>
<dbReference type="Pfam" id="PF00385">
    <property type="entry name" value="Chromo"/>
    <property type="match status" value="1"/>
</dbReference>
<dbReference type="SMART" id="SM00298">
    <property type="entry name" value="CHROMO"/>
    <property type="match status" value="1"/>
</dbReference>
<dbReference type="Proteomes" id="UP000036681">
    <property type="component" value="Unplaced"/>
</dbReference>
<dbReference type="AlphaFoldDB" id="A0A9J2PJ78"/>
<dbReference type="PROSITE" id="PS50088">
    <property type="entry name" value="ANK_REPEAT"/>
    <property type="match status" value="1"/>
</dbReference>
<dbReference type="WBParaSite" id="ALUE_0000964101-mRNA-1">
    <property type="protein sequence ID" value="ALUE_0000964101-mRNA-1"/>
    <property type="gene ID" value="ALUE_0000964101"/>
</dbReference>
<dbReference type="PROSITE" id="PS50297">
    <property type="entry name" value="ANK_REP_REGION"/>
    <property type="match status" value="1"/>
</dbReference>
<dbReference type="PROSITE" id="PS00598">
    <property type="entry name" value="CHROMO_1"/>
    <property type="match status" value="1"/>
</dbReference>
<dbReference type="Pfam" id="PF12796">
    <property type="entry name" value="Ank_2"/>
    <property type="match status" value="1"/>
</dbReference>
<proteinExistence type="predicted"/>
<dbReference type="InterPro" id="IPR000953">
    <property type="entry name" value="Chromo/chromo_shadow_dom"/>
</dbReference>
<evidence type="ECO:0000313" key="7">
    <source>
        <dbReference type="WBParaSite" id="ALUE_0000964101-mRNA-1"/>
    </source>
</evidence>
<feature type="region of interest" description="Disordered" evidence="4">
    <location>
        <begin position="476"/>
        <end position="524"/>
    </location>
</feature>
<dbReference type="InterPro" id="IPR016197">
    <property type="entry name" value="Chromo-like_dom_sf"/>
</dbReference>
<feature type="compositionally biased region" description="Basic residues" evidence="4">
    <location>
        <begin position="444"/>
        <end position="453"/>
    </location>
</feature>
<dbReference type="GO" id="GO:0005634">
    <property type="term" value="C:nucleus"/>
    <property type="evidence" value="ECO:0007669"/>
    <property type="project" value="UniProtKB-SubCell"/>
</dbReference>
<feature type="repeat" description="ANK" evidence="3">
    <location>
        <begin position="692"/>
        <end position="727"/>
    </location>
</feature>
<evidence type="ECO:0000256" key="4">
    <source>
        <dbReference type="SAM" id="MobiDB-lite"/>
    </source>
</evidence>
<feature type="compositionally biased region" description="Basic and acidic residues" evidence="4">
    <location>
        <begin position="304"/>
        <end position="315"/>
    </location>
</feature>
<feature type="domain" description="Chromo" evidence="5">
    <location>
        <begin position="50"/>
        <end position="111"/>
    </location>
</feature>
<feature type="compositionally biased region" description="Polar residues" evidence="4">
    <location>
        <begin position="507"/>
        <end position="521"/>
    </location>
</feature>
<protein>
    <submittedName>
        <fullName evidence="7">Chromo domain-containing protein</fullName>
    </submittedName>
</protein>
<dbReference type="InterPro" id="IPR002110">
    <property type="entry name" value="Ankyrin_rpt"/>
</dbReference>
<feature type="compositionally biased region" description="Polar residues" evidence="4">
    <location>
        <begin position="117"/>
        <end position="126"/>
    </location>
</feature>
<dbReference type="CDD" id="cd00024">
    <property type="entry name" value="CD_CSD"/>
    <property type="match status" value="1"/>
</dbReference>
<evidence type="ECO:0000313" key="6">
    <source>
        <dbReference type="Proteomes" id="UP000036681"/>
    </source>
</evidence>
<evidence type="ECO:0000256" key="1">
    <source>
        <dbReference type="ARBA" id="ARBA00004123"/>
    </source>
</evidence>
<dbReference type="Gene3D" id="2.40.50.40">
    <property type="match status" value="1"/>
</dbReference>
<keyword evidence="6" id="KW-1185">Reference proteome</keyword>
<dbReference type="InterPro" id="IPR036770">
    <property type="entry name" value="Ankyrin_rpt-contain_sf"/>
</dbReference>
<dbReference type="InterPro" id="IPR023779">
    <property type="entry name" value="Chromodomain_CS"/>
</dbReference>
<feature type="region of interest" description="Disordered" evidence="4">
    <location>
        <begin position="420"/>
        <end position="453"/>
    </location>
</feature>
<accession>A0A9J2PJ78</accession>
<feature type="region of interest" description="Disordered" evidence="4">
    <location>
        <begin position="106"/>
        <end position="145"/>
    </location>
</feature>
<organism evidence="6 7">
    <name type="scientific">Ascaris lumbricoides</name>
    <name type="common">Giant roundworm</name>
    <dbReference type="NCBI Taxonomy" id="6252"/>
    <lineage>
        <taxon>Eukaryota</taxon>
        <taxon>Metazoa</taxon>
        <taxon>Ecdysozoa</taxon>
        <taxon>Nematoda</taxon>
        <taxon>Chromadorea</taxon>
        <taxon>Rhabditida</taxon>
        <taxon>Spirurina</taxon>
        <taxon>Ascaridomorpha</taxon>
        <taxon>Ascaridoidea</taxon>
        <taxon>Ascarididae</taxon>
        <taxon>Ascaris</taxon>
    </lineage>
</organism>
<dbReference type="SMART" id="SM00248">
    <property type="entry name" value="ANK"/>
    <property type="match status" value="2"/>
</dbReference>
<keyword evidence="3" id="KW-0040">ANK repeat</keyword>
<dbReference type="SUPFAM" id="SSF48403">
    <property type="entry name" value="Ankyrin repeat"/>
    <property type="match status" value="1"/>
</dbReference>
<feature type="region of interest" description="Disordered" evidence="4">
    <location>
        <begin position="292"/>
        <end position="349"/>
    </location>
</feature>
<dbReference type="PROSITE" id="PS50013">
    <property type="entry name" value="CHROMO_2"/>
    <property type="match status" value="1"/>
</dbReference>
<reference evidence="7" key="1">
    <citation type="submission" date="2023-03" db="UniProtKB">
        <authorList>
            <consortium name="WormBaseParasite"/>
        </authorList>
    </citation>
    <scope>IDENTIFICATION</scope>
</reference>
<dbReference type="Gene3D" id="1.25.40.20">
    <property type="entry name" value="Ankyrin repeat-containing domain"/>
    <property type="match status" value="1"/>
</dbReference>
<feature type="compositionally biased region" description="Basic and acidic residues" evidence="4">
    <location>
        <begin position="106"/>
        <end position="116"/>
    </location>
</feature>